<feature type="transmembrane region" description="Helical" evidence="1">
    <location>
        <begin position="167"/>
        <end position="189"/>
    </location>
</feature>
<evidence type="ECO:0000313" key="3">
    <source>
        <dbReference type="Proteomes" id="UP000250266"/>
    </source>
</evidence>
<gene>
    <name evidence="2" type="ORF">K432DRAFT_388905</name>
</gene>
<evidence type="ECO:0000256" key="1">
    <source>
        <dbReference type="SAM" id="Phobius"/>
    </source>
</evidence>
<evidence type="ECO:0000313" key="2">
    <source>
        <dbReference type="EMBL" id="OCK85087.1"/>
    </source>
</evidence>
<sequence length="235" mass="25959">MTEFVGPWKTTMRTCRKSIGCAFCHQDAEGVGRRESAARVGWDIPDNRRIYYHPGRVQCGVAWWFLGDSFPDVVFCQRPKEDLRSSSRVVPCSSCRCFAQACGFSKRRNSQVIANNLLVGDAFGAPMLDIVEFESKSIAYGRRKRGGAYDTDLITGLRARTEIGQRALLGAGLAGLTSRILFPALMFVLMLSQVVFESKSLLAYFTLEGTLLGVRVNVVLGNCRSIASQTQARPS</sequence>
<keyword evidence="1" id="KW-0812">Transmembrane</keyword>
<dbReference type="Proteomes" id="UP000250266">
    <property type="component" value="Unassembled WGS sequence"/>
</dbReference>
<feature type="transmembrane region" description="Helical" evidence="1">
    <location>
        <begin position="201"/>
        <end position="220"/>
    </location>
</feature>
<dbReference type="AlphaFoldDB" id="A0A8E2EJE1"/>
<protein>
    <submittedName>
        <fullName evidence="2">Uncharacterized protein</fullName>
    </submittedName>
</protein>
<keyword evidence="1" id="KW-0472">Membrane</keyword>
<dbReference type="EMBL" id="KV744824">
    <property type="protein sequence ID" value="OCK85087.1"/>
    <property type="molecule type" value="Genomic_DNA"/>
</dbReference>
<keyword evidence="3" id="KW-1185">Reference proteome</keyword>
<organism evidence="2 3">
    <name type="scientific">Lepidopterella palustris CBS 459.81</name>
    <dbReference type="NCBI Taxonomy" id="1314670"/>
    <lineage>
        <taxon>Eukaryota</taxon>
        <taxon>Fungi</taxon>
        <taxon>Dikarya</taxon>
        <taxon>Ascomycota</taxon>
        <taxon>Pezizomycotina</taxon>
        <taxon>Dothideomycetes</taxon>
        <taxon>Pleosporomycetidae</taxon>
        <taxon>Mytilinidiales</taxon>
        <taxon>Argynnaceae</taxon>
        <taxon>Lepidopterella</taxon>
    </lineage>
</organism>
<keyword evidence="1" id="KW-1133">Transmembrane helix</keyword>
<proteinExistence type="predicted"/>
<accession>A0A8E2EJE1</accession>
<name>A0A8E2EJE1_9PEZI</name>
<reference evidence="2 3" key="1">
    <citation type="journal article" date="2016" name="Nat. Commun.">
        <title>Ectomycorrhizal ecology is imprinted in the genome of the dominant symbiotic fungus Cenococcum geophilum.</title>
        <authorList>
            <consortium name="DOE Joint Genome Institute"/>
            <person name="Peter M."/>
            <person name="Kohler A."/>
            <person name="Ohm R.A."/>
            <person name="Kuo A."/>
            <person name="Krutzmann J."/>
            <person name="Morin E."/>
            <person name="Arend M."/>
            <person name="Barry K.W."/>
            <person name="Binder M."/>
            <person name="Choi C."/>
            <person name="Clum A."/>
            <person name="Copeland A."/>
            <person name="Grisel N."/>
            <person name="Haridas S."/>
            <person name="Kipfer T."/>
            <person name="LaButti K."/>
            <person name="Lindquist E."/>
            <person name="Lipzen A."/>
            <person name="Maire R."/>
            <person name="Meier B."/>
            <person name="Mihaltcheva S."/>
            <person name="Molinier V."/>
            <person name="Murat C."/>
            <person name="Poggeler S."/>
            <person name="Quandt C.A."/>
            <person name="Sperisen C."/>
            <person name="Tritt A."/>
            <person name="Tisserant E."/>
            <person name="Crous P.W."/>
            <person name="Henrissat B."/>
            <person name="Nehls U."/>
            <person name="Egli S."/>
            <person name="Spatafora J.W."/>
            <person name="Grigoriev I.V."/>
            <person name="Martin F.M."/>
        </authorList>
    </citation>
    <scope>NUCLEOTIDE SEQUENCE [LARGE SCALE GENOMIC DNA]</scope>
    <source>
        <strain evidence="2 3">CBS 459.81</strain>
    </source>
</reference>